<dbReference type="InterPro" id="IPR001759">
    <property type="entry name" value="PTX_dom"/>
</dbReference>
<proteinExistence type="inferred from homology"/>
<evidence type="ECO:0000256" key="8">
    <source>
        <dbReference type="ARBA" id="ARBA00038102"/>
    </source>
</evidence>
<feature type="domain" description="Pentraxin (PTX)" evidence="10">
    <location>
        <begin position="80"/>
        <end position="281"/>
    </location>
</feature>
<accession>A0A8C7FYZ9</accession>
<evidence type="ECO:0000313" key="12">
    <source>
        <dbReference type="Proteomes" id="UP000694557"/>
    </source>
</evidence>
<dbReference type="AlphaFoldDB" id="A0A8C7FYZ9"/>
<dbReference type="GeneTree" id="ENSGT01100000263515"/>
<keyword evidence="7" id="KW-1015">Disulfide bond</keyword>
<reference evidence="11" key="2">
    <citation type="submission" date="2025-09" db="UniProtKB">
        <authorList>
            <consortium name="Ensembl"/>
        </authorList>
    </citation>
    <scope>IDENTIFICATION</scope>
</reference>
<evidence type="ECO:0000256" key="7">
    <source>
        <dbReference type="ARBA" id="ARBA00023157"/>
    </source>
</evidence>
<evidence type="ECO:0000256" key="2">
    <source>
        <dbReference type="ARBA" id="ARBA00004613"/>
    </source>
</evidence>
<dbReference type="InterPro" id="IPR051005">
    <property type="entry name" value="Pentraxin_domain"/>
</dbReference>
<keyword evidence="12" id="KW-1185">Reference proteome</keyword>
<dbReference type="InterPro" id="IPR013320">
    <property type="entry name" value="ConA-like_dom_sf"/>
</dbReference>
<comment type="cofactor">
    <cofactor evidence="1">
        <name>Ca(2+)</name>
        <dbReference type="ChEBI" id="CHEBI:29108"/>
    </cofactor>
</comment>
<evidence type="ECO:0000256" key="4">
    <source>
        <dbReference type="ARBA" id="ARBA00022723"/>
    </source>
</evidence>
<name>A0A8C7FYZ9_ONCKI</name>
<dbReference type="Proteomes" id="UP000694557">
    <property type="component" value="Unassembled WGS sequence"/>
</dbReference>
<protein>
    <submittedName>
        <fullName evidence="11">C-reactive protein</fullName>
    </submittedName>
</protein>
<dbReference type="PROSITE" id="PS51828">
    <property type="entry name" value="PTX_2"/>
    <property type="match status" value="1"/>
</dbReference>
<dbReference type="GO" id="GO:0005576">
    <property type="term" value="C:extracellular region"/>
    <property type="evidence" value="ECO:0007669"/>
    <property type="project" value="UniProtKB-SubCell"/>
</dbReference>
<dbReference type="Gene3D" id="2.60.120.200">
    <property type="match status" value="1"/>
</dbReference>
<evidence type="ECO:0000256" key="1">
    <source>
        <dbReference type="ARBA" id="ARBA00001913"/>
    </source>
</evidence>
<keyword evidence="3" id="KW-0964">Secreted</keyword>
<dbReference type="GO" id="GO:0046872">
    <property type="term" value="F:metal ion binding"/>
    <property type="evidence" value="ECO:0007669"/>
    <property type="project" value="UniProtKB-KW"/>
</dbReference>
<gene>
    <name evidence="11" type="primary">LOC109865115</name>
</gene>
<evidence type="ECO:0000259" key="10">
    <source>
        <dbReference type="PROSITE" id="PS51828"/>
    </source>
</evidence>
<keyword evidence="6" id="KW-0106">Calcium</keyword>
<comment type="subcellular location">
    <subcellularLocation>
        <location evidence="2">Secreted</location>
    </subcellularLocation>
</comment>
<sequence>MTLLKYNSFSIDYADRQHLALFFFVYTALRMVLEGRFNRQQMSYFQYLLFSFYSVLKWMEKLLVLLFLIYGCYAEHQDLSGKKFIIPVETSNSFVKLSGNISKPVTAMTMCQRFFTEEHRDQSLFSLATPSDPKDINLCMQSKGGYKLNIRGNSVTISGLPENRNAWISFCGTWDSKTGLTQMWANGRRSASKILKPNGPINGKPSIILGQNQGSYGGSFVASQSFVGDVTDVHFWDSVISPCQIKLYMQGKNFTPGNILNWKALEFTTGGGVFKEISDYNC</sequence>
<reference evidence="11" key="1">
    <citation type="submission" date="2025-08" db="UniProtKB">
        <authorList>
            <consortium name="Ensembl"/>
        </authorList>
    </citation>
    <scope>IDENTIFICATION</scope>
</reference>
<dbReference type="PANTHER" id="PTHR45869:SF7">
    <property type="entry name" value="C-REACTIVE PROTEIN"/>
    <property type="match status" value="1"/>
</dbReference>
<dbReference type="Ensembl" id="ENSOKIT00005036543.1">
    <property type="protein sequence ID" value="ENSOKIP00005034635.1"/>
    <property type="gene ID" value="ENSOKIG00005014801.1"/>
</dbReference>
<dbReference type="SMART" id="SM00159">
    <property type="entry name" value="PTX"/>
    <property type="match status" value="1"/>
</dbReference>
<organism evidence="11 12">
    <name type="scientific">Oncorhynchus kisutch</name>
    <name type="common">Coho salmon</name>
    <name type="synonym">Salmo kisutch</name>
    <dbReference type="NCBI Taxonomy" id="8019"/>
    <lineage>
        <taxon>Eukaryota</taxon>
        <taxon>Metazoa</taxon>
        <taxon>Chordata</taxon>
        <taxon>Craniata</taxon>
        <taxon>Vertebrata</taxon>
        <taxon>Euteleostomi</taxon>
        <taxon>Actinopterygii</taxon>
        <taxon>Neopterygii</taxon>
        <taxon>Teleostei</taxon>
        <taxon>Protacanthopterygii</taxon>
        <taxon>Salmoniformes</taxon>
        <taxon>Salmonidae</taxon>
        <taxon>Salmoninae</taxon>
        <taxon>Oncorhynchus</taxon>
    </lineage>
</organism>
<keyword evidence="5" id="KW-0732">Signal</keyword>
<keyword evidence="4" id="KW-0479">Metal-binding</keyword>
<dbReference type="Pfam" id="PF00354">
    <property type="entry name" value="Pentaxin"/>
    <property type="match status" value="1"/>
</dbReference>
<evidence type="ECO:0000256" key="6">
    <source>
        <dbReference type="ARBA" id="ARBA00022837"/>
    </source>
</evidence>
<comment type="caution">
    <text evidence="9">Lacks conserved residue(s) required for the propagation of feature annotation.</text>
</comment>
<evidence type="ECO:0000256" key="3">
    <source>
        <dbReference type="ARBA" id="ARBA00022525"/>
    </source>
</evidence>
<evidence type="ECO:0000256" key="9">
    <source>
        <dbReference type="PROSITE-ProRule" id="PRU01172"/>
    </source>
</evidence>
<dbReference type="PANTHER" id="PTHR45869">
    <property type="entry name" value="C-REACTIVE PROTEIN-RELATED"/>
    <property type="match status" value="1"/>
</dbReference>
<evidence type="ECO:0000313" key="11">
    <source>
        <dbReference type="Ensembl" id="ENSOKIP00005034635.1"/>
    </source>
</evidence>
<evidence type="ECO:0000256" key="5">
    <source>
        <dbReference type="ARBA" id="ARBA00022729"/>
    </source>
</evidence>
<dbReference type="SUPFAM" id="SSF49899">
    <property type="entry name" value="Concanavalin A-like lectins/glucanases"/>
    <property type="match status" value="1"/>
</dbReference>
<comment type="similarity">
    <text evidence="8">Belongs to the pentraxin family.</text>
</comment>
<dbReference type="PRINTS" id="PR00895">
    <property type="entry name" value="PENTAXIN"/>
</dbReference>